<keyword evidence="1 9" id="KW-0808">Transferase</keyword>
<evidence type="ECO:0000256" key="6">
    <source>
        <dbReference type="ARBA" id="ARBA00022842"/>
    </source>
</evidence>
<dbReference type="RefSeq" id="WP_202345214.1">
    <property type="nucleotide sequence ID" value="NZ_BAAAPI010000004.1"/>
</dbReference>
<dbReference type="InterPro" id="IPR029056">
    <property type="entry name" value="Ribokinase-like"/>
</dbReference>
<evidence type="ECO:0000256" key="1">
    <source>
        <dbReference type="ARBA" id="ARBA00022679"/>
    </source>
</evidence>
<dbReference type="PRINTS" id="PR00990">
    <property type="entry name" value="RIBOKINASE"/>
</dbReference>
<evidence type="ECO:0000256" key="4">
    <source>
        <dbReference type="ARBA" id="ARBA00022777"/>
    </source>
</evidence>
<keyword evidence="9" id="KW-0963">Cytoplasm</keyword>
<sequence>MTPGHTPAVTVVGSINLDTTLRVTSLPGPGETTLSTAQLVAPGGKGGNQAAAAAWGGATVRFVGSVGDDAAADAATANLRALGVELSGLERAPDAPTGSAVLLVADDAENVIIVTPGANRAVDPAGVAAALSAHPPTVLLTQLETPLAVTAVCAAQPTVPWRVLNPAPAGDAAALAPLLPGFNVVIPNRTELGQLAGRQEPRSLDEVAACVAALAFAGTVIVTLGADGAAVWEPGARTPLVLPPPAVTPVDTSGAGDVFCGVFAAELARHGDVAAAAAAAVAASAASTERSGAQLGPGALTRVRS</sequence>
<feature type="binding site" evidence="9">
    <location>
        <begin position="44"/>
        <end position="48"/>
    </location>
    <ligand>
        <name>substrate</name>
    </ligand>
</feature>
<keyword evidence="5 9" id="KW-0067">ATP-binding</keyword>
<keyword evidence="3 9" id="KW-0547">Nucleotide-binding</keyword>
<evidence type="ECO:0000256" key="8">
    <source>
        <dbReference type="ARBA" id="ARBA00023277"/>
    </source>
</evidence>
<dbReference type="EMBL" id="QYAC01000006">
    <property type="protein sequence ID" value="MBL3679932.1"/>
    <property type="molecule type" value="Genomic_DNA"/>
</dbReference>
<evidence type="ECO:0000313" key="12">
    <source>
        <dbReference type="Proteomes" id="UP001645859"/>
    </source>
</evidence>
<keyword evidence="2 9" id="KW-0479">Metal-binding</keyword>
<comment type="function">
    <text evidence="9">Catalyzes the phosphorylation of ribose at O-5 in a reaction requiring ATP and magnesium. The resulting D-ribose-5-phosphate can then be used either for sythesis of nucleotides, histidine, and tryptophan, or as a component of the pentose phosphate pathway.</text>
</comment>
<feature type="binding site" evidence="9">
    <location>
        <position position="251"/>
    </location>
    <ligand>
        <name>K(+)</name>
        <dbReference type="ChEBI" id="CHEBI:29103"/>
    </ligand>
</feature>
<feature type="active site" description="Proton acceptor" evidence="9">
    <location>
        <position position="257"/>
    </location>
</feature>
<comment type="similarity">
    <text evidence="9">Belongs to the carbohydrate kinase PfkB family. Ribokinase subfamily.</text>
</comment>
<dbReference type="InterPro" id="IPR011611">
    <property type="entry name" value="PfkB_dom"/>
</dbReference>
<evidence type="ECO:0000256" key="2">
    <source>
        <dbReference type="ARBA" id="ARBA00022723"/>
    </source>
</evidence>
<comment type="subunit">
    <text evidence="9">Homodimer.</text>
</comment>
<keyword evidence="6 9" id="KW-0460">Magnesium</keyword>
<feature type="binding site" evidence="9">
    <location>
        <position position="292"/>
    </location>
    <ligand>
        <name>K(+)</name>
        <dbReference type="ChEBI" id="CHEBI:29103"/>
    </ligand>
</feature>
<feature type="domain" description="Carbohydrate kinase PfkB" evidence="10">
    <location>
        <begin position="9"/>
        <end position="295"/>
    </location>
</feature>
<feature type="binding site" evidence="9">
    <location>
        <position position="253"/>
    </location>
    <ligand>
        <name>K(+)</name>
        <dbReference type="ChEBI" id="CHEBI:29103"/>
    </ligand>
</feature>
<dbReference type="Gene3D" id="3.40.1190.20">
    <property type="match status" value="1"/>
</dbReference>
<comment type="activity regulation">
    <text evidence="9">Activated by a monovalent cation that binds near, but not in, the active site. The most likely occupant of the site in vivo is potassium. Ion binding induces a conformational change that may alter substrate affinity.</text>
</comment>
<evidence type="ECO:0000256" key="9">
    <source>
        <dbReference type="HAMAP-Rule" id="MF_01987"/>
    </source>
</evidence>
<name>A0ABS1SH81_9MICO</name>
<feature type="binding site" evidence="9">
    <location>
        <position position="188"/>
    </location>
    <ligand>
        <name>ATP</name>
        <dbReference type="ChEBI" id="CHEBI:30616"/>
    </ligand>
</feature>
<comment type="cofactor">
    <cofactor evidence="9">
        <name>Mg(2+)</name>
        <dbReference type="ChEBI" id="CHEBI:18420"/>
    </cofactor>
    <text evidence="9">Requires a divalent cation, most likely magnesium in vivo, as an electrophilic catalyst to aid phosphoryl group transfer. It is the chelate of the metal and the nucleotide that is the actual substrate.</text>
</comment>
<gene>
    <name evidence="9" type="primary">rbsK</name>
    <name evidence="11" type="ORF">D3230_11640</name>
</gene>
<dbReference type="InterPro" id="IPR011877">
    <property type="entry name" value="Ribokinase"/>
</dbReference>
<feature type="binding site" evidence="9">
    <location>
        <begin position="16"/>
        <end position="18"/>
    </location>
    <ligand>
        <name>substrate</name>
    </ligand>
</feature>
<evidence type="ECO:0000256" key="3">
    <source>
        <dbReference type="ARBA" id="ARBA00022741"/>
    </source>
</evidence>
<keyword evidence="8 9" id="KW-0119">Carbohydrate metabolism</keyword>
<dbReference type="PANTHER" id="PTHR10584:SF166">
    <property type="entry name" value="RIBOKINASE"/>
    <property type="match status" value="1"/>
</dbReference>
<feature type="binding site" evidence="9">
    <location>
        <begin position="223"/>
        <end position="228"/>
    </location>
    <ligand>
        <name>ATP</name>
        <dbReference type="ChEBI" id="CHEBI:30616"/>
    </ligand>
</feature>
<dbReference type="HAMAP" id="MF_01987">
    <property type="entry name" value="Ribokinase"/>
    <property type="match status" value="1"/>
</dbReference>
<protein>
    <recommendedName>
        <fullName evidence="9">Ribokinase</fullName>
        <shortName evidence="9">RK</shortName>
        <ecNumber evidence="9">2.7.1.15</ecNumber>
    </recommendedName>
</protein>
<feature type="binding site" evidence="9">
    <location>
        <position position="144"/>
    </location>
    <ligand>
        <name>substrate</name>
    </ligand>
</feature>
<dbReference type="SUPFAM" id="SSF53613">
    <property type="entry name" value="Ribokinase-like"/>
    <property type="match status" value="1"/>
</dbReference>
<comment type="pathway">
    <text evidence="9">Carbohydrate metabolism; D-ribose degradation; D-ribose 5-phosphate from beta-D-ribopyranose: step 2/2.</text>
</comment>
<feature type="binding site" evidence="9">
    <location>
        <position position="290"/>
    </location>
    <ligand>
        <name>K(+)</name>
        <dbReference type="ChEBI" id="CHEBI:29103"/>
    </ligand>
</feature>
<comment type="catalytic activity">
    <reaction evidence="9">
        <text>D-ribose + ATP = D-ribose 5-phosphate + ADP + H(+)</text>
        <dbReference type="Rhea" id="RHEA:13697"/>
        <dbReference type="ChEBI" id="CHEBI:15378"/>
        <dbReference type="ChEBI" id="CHEBI:30616"/>
        <dbReference type="ChEBI" id="CHEBI:47013"/>
        <dbReference type="ChEBI" id="CHEBI:78346"/>
        <dbReference type="ChEBI" id="CHEBI:456216"/>
        <dbReference type="EC" id="2.7.1.15"/>
    </reaction>
</comment>
<keyword evidence="12" id="KW-1185">Reference proteome</keyword>
<organism evidence="11 12">
    <name type="scientific">Leucobacter chromiireducens subsp. solipictus</name>
    <dbReference type="NCBI Taxonomy" id="398235"/>
    <lineage>
        <taxon>Bacteria</taxon>
        <taxon>Bacillati</taxon>
        <taxon>Actinomycetota</taxon>
        <taxon>Actinomycetes</taxon>
        <taxon>Micrococcales</taxon>
        <taxon>Microbacteriaceae</taxon>
        <taxon>Leucobacter</taxon>
    </lineage>
</organism>
<reference evidence="11 12" key="1">
    <citation type="submission" date="2018-09" db="EMBL/GenBank/DDBJ databases">
        <title>Comparative genomics of Leucobacter spp.</title>
        <authorList>
            <person name="Reis A.C."/>
            <person name="Kolvenbach B.A."/>
            <person name="Corvini P.F.X."/>
            <person name="Nunes O.C."/>
        </authorList>
    </citation>
    <scope>NUCLEOTIDE SEQUENCE [LARGE SCALE GENOMIC DNA]</scope>
    <source>
        <strain evidence="11 12">TAN 31504</strain>
    </source>
</reference>
<keyword evidence="7 9" id="KW-0630">Potassium</keyword>
<comment type="caution">
    <text evidence="9">Lacks conserved residue(s) required for the propagation of feature annotation.</text>
</comment>
<feature type="binding site" evidence="9">
    <location>
        <position position="287"/>
    </location>
    <ligand>
        <name>K(+)</name>
        <dbReference type="ChEBI" id="CHEBI:29103"/>
    </ligand>
</feature>
<comment type="subcellular location">
    <subcellularLocation>
        <location evidence="9">Cytoplasm</location>
    </subcellularLocation>
</comment>
<comment type="caution">
    <text evidence="11">The sequence shown here is derived from an EMBL/GenBank/DDBJ whole genome shotgun (WGS) entry which is preliminary data.</text>
</comment>
<feature type="binding site" evidence="9">
    <location>
        <begin position="256"/>
        <end position="257"/>
    </location>
    <ligand>
        <name>ATP</name>
        <dbReference type="ChEBI" id="CHEBI:30616"/>
    </ligand>
</feature>
<proteinExistence type="inferred from homology"/>
<dbReference type="InterPro" id="IPR002139">
    <property type="entry name" value="Ribo/fructo_kinase"/>
</dbReference>
<evidence type="ECO:0000313" key="11">
    <source>
        <dbReference type="EMBL" id="MBL3679932.1"/>
    </source>
</evidence>
<accession>A0ABS1SH81</accession>
<evidence type="ECO:0000256" key="7">
    <source>
        <dbReference type="ARBA" id="ARBA00022958"/>
    </source>
</evidence>
<evidence type="ECO:0000256" key="5">
    <source>
        <dbReference type="ARBA" id="ARBA00022840"/>
    </source>
</evidence>
<keyword evidence="4 9" id="KW-0418">Kinase</keyword>
<evidence type="ECO:0000259" key="10">
    <source>
        <dbReference type="Pfam" id="PF00294"/>
    </source>
</evidence>
<feature type="binding site" evidence="9">
    <location>
        <position position="257"/>
    </location>
    <ligand>
        <name>substrate</name>
    </ligand>
</feature>
<dbReference type="PANTHER" id="PTHR10584">
    <property type="entry name" value="SUGAR KINASE"/>
    <property type="match status" value="1"/>
</dbReference>
<dbReference type="Proteomes" id="UP001645859">
    <property type="component" value="Unassembled WGS sequence"/>
</dbReference>
<dbReference type="Pfam" id="PF00294">
    <property type="entry name" value="PfkB"/>
    <property type="match status" value="1"/>
</dbReference>
<dbReference type="EC" id="2.7.1.15" evidence="9"/>